<evidence type="ECO:0000313" key="1">
    <source>
        <dbReference type="EMBL" id="KIM29637.1"/>
    </source>
</evidence>
<keyword evidence="2" id="KW-1185">Reference proteome</keyword>
<proteinExistence type="predicted"/>
<reference evidence="2" key="2">
    <citation type="submission" date="2015-01" db="EMBL/GenBank/DDBJ databases">
        <title>Evolutionary Origins and Diversification of the Mycorrhizal Mutualists.</title>
        <authorList>
            <consortium name="DOE Joint Genome Institute"/>
            <consortium name="Mycorrhizal Genomics Consortium"/>
            <person name="Kohler A."/>
            <person name="Kuo A."/>
            <person name="Nagy L.G."/>
            <person name="Floudas D."/>
            <person name="Copeland A."/>
            <person name="Barry K.W."/>
            <person name="Cichocki N."/>
            <person name="Veneault-Fourrey C."/>
            <person name="LaButti K."/>
            <person name="Lindquist E.A."/>
            <person name="Lipzen A."/>
            <person name="Lundell T."/>
            <person name="Morin E."/>
            <person name="Murat C."/>
            <person name="Riley R."/>
            <person name="Ohm R."/>
            <person name="Sun H."/>
            <person name="Tunlid A."/>
            <person name="Henrissat B."/>
            <person name="Grigoriev I.V."/>
            <person name="Hibbett D.S."/>
            <person name="Martin F."/>
        </authorList>
    </citation>
    <scope>NUCLEOTIDE SEQUENCE [LARGE SCALE GENOMIC DNA]</scope>
    <source>
        <strain evidence="2">MAFF 305830</strain>
    </source>
</reference>
<dbReference type="Gene3D" id="1.20.5.170">
    <property type="match status" value="1"/>
</dbReference>
<dbReference type="Proteomes" id="UP000054097">
    <property type="component" value="Unassembled WGS sequence"/>
</dbReference>
<dbReference type="EMBL" id="KN824288">
    <property type="protein sequence ID" value="KIM29637.1"/>
    <property type="molecule type" value="Genomic_DNA"/>
</dbReference>
<accession>A0A0C2XKW0</accession>
<reference evidence="1 2" key="1">
    <citation type="submission" date="2014-04" db="EMBL/GenBank/DDBJ databases">
        <authorList>
            <consortium name="DOE Joint Genome Institute"/>
            <person name="Kuo A."/>
            <person name="Zuccaro A."/>
            <person name="Kohler A."/>
            <person name="Nagy L.G."/>
            <person name="Floudas D."/>
            <person name="Copeland A."/>
            <person name="Barry K.W."/>
            <person name="Cichocki N."/>
            <person name="Veneault-Fourrey C."/>
            <person name="LaButti K."/>
            <person name="Lindquist E.A."/>
            <person name="Lipzen A."/>
            <person name="Lundell T."/>
            <person name="Morin E."/>
            <person name="Murat C."/>
            <person name="Sun H."/>
            <person name="Tunlid A."/>
            <person name="Henrissat B."/>
            <person name="Grigoriev I.V."/>
            <person name="Hibbett D.S."/>
            <person name="Martin F."/>
            <person name="Nordberg H.P."/>
            <person name="Cantor M.N."/>
            <person name="Hua S.X."/>
        </authorList>
    </citation>
    <scope>NUCLEOTIDE SEQUENCE [LARGE SCALE GENOMIC DNA]</scope>
    <source>
        <strain evidence="1 2">MAFF 305830</strain>
    </source>
</reference>
<name>A0A0C2XKW0_SERVB</name>
<dbReference type="HOGENOM" id="CLU_183929_1_0_1"/>
<dbReference type="InterPro" id="IPR019357">
    <property type="entry name" value="SCOC"/>
</dbReference>
<organism evidence="1 2">
    <name type="scientific">Serendipita vermifera MAFF 305830</name>
    <dbReference type="NCBI Taxonomy" id="933852"/>
    <lineage>
        <taxon>Eukaryota</taxon>
        <taxon>Fungi</taxon>
        <taxon>Dikarya</taxon>
        <taxon>Basidiomycota</taxon>
        <taxon>Agaricomycotina</taxon>
        <taxon>Agaricomycetes</taxon>
        <taxon>Sebacinales</taxon>
        <taxon>Serendipitaceae</taxon>
        <taxon>Serendipita</taxon>
    </lineage>
</organism>
<protein>
    <submittedName>
        <fullName evidence="1">Uncharacterized protein</fullName>
    </submittedName>
</protein>
<evidence type="ECO:0000313" key="2">
    <source>
        <dbReference type="Proteomes" id="UP000054097"/>
    </source>
</evidence>
<dbReference type="OrthoDB" id="2163284at2759"/>
<sequence length="83" mass="9158">MSLPNDFEDSPTWGSVSQGAPADILRDAMRKEAIIKEVVSGQEDLRALLGRVQSVQDEVDKLLSGNEMLQVYIENLSKQIARG</sequence>
<dbReference type="AlphaFoldDB" id="A0A0C2XKW0"/>
<dbReference type="Pfam" id="PF10224">
    <property type="entry name" value="DUF2205"/>
    <property type="match status" value="1"/>
</dbReference>
<gene>
    <name evidence="1" type="ORF">M408DRAFT_328850</name>
</gene>